<keyword evidence="5" id="KW-1185">Reference proteome</keyword>
<evidence type="ECO:0000313" key="5">
    <source>
        <dbReference type="Proteomes" id="UP000663829"/>
    </source>
</evidence>
<organism evidence="3 5">
    <name type="scientific">Didymodactylos carnosus</name>
    <dbReference type="NCBI Taxonomy" id="1234261"/>
    <lineage>
        <taxon>Eukaryota</taxon>
        <taxon>Metazoa</taxon>
        <taxon>Spiralia</taxon>
        <taxon>Gnathifera</taxon>
        <taxon>Rotifera</taxon>
        <taxon>Eurotatoria</taxon>
        <taxon>Bdelloidea</taxon>
        <taxon>Philodinida</taxon>
        <taxon>Philodinidae</taxon>
        <taxon>Didymodactylos</taxon>
    </lineage>
</organism>
<evidence type="ECO:0000259" key="2">
    <source>
        <dbReference type="SMART" id="SM01126"/>
    </source>
</evidence>
<dbReference type="AlphaFoldDB" id="A0A814W3N2"/>
<feature type="domain" description="ISXO2-like transposase" evidence="2">
    <location>
        <begin position="1"/>
        <end position="199"/>
    </location>
</feature>
<evidence type="ECO:0000256" key="1">
    <source>
        <dbReference type="SAM" id="MobiDB-lite"/>
    </source>
</evidence>
<dbReference type="InterPro" id="IPR024445">
    <property type="entry name" value="Tnp_ISXO2-like"/>
</dbReference>
<dbReference type="OrthoDB" id="10052789at2759"/>
<dbReference type="EMBL" id="CAJOBC010008383">
    <property type="protein sequence ID" value="CAF3960200.1"/>
    <property type="molecule type" value="Genomic_DNA"/>
</dbReference>
<dbReference type="Proteomes" id="UP000663829">
    <property type="component" value="Unassembled WGS sequence"/>
</dbReference>
<dbReference type="SMART" id="SM01126">
    <property type="entry name" value="DDE_Tnp_IS1595"/>
    <property type="match status" value="1"/>
</dbReference>
<name>A0A814W3N2_9BILA</name>
<reference evidence="3" key="1">
    <citation type="submission" date="2021-02" db="EMBL/GenBank/DDBJ databases">
        <authorList>
            <person name="Nowell W R."/>
        </authorList>
    </citation>
    <scope>NUCLEOTIDE SEQUENCE</scope>
</reference>
<feature type="compositionally biased region" description="Low complexity" evidence="1">
    <location>
        <begin position="36"/>
        <end position="59"/>
    </location>
</feature>
<sequence length="217" mass="24930">MGGIGEVVQTDESLFRGKRKYNRGRLLLGNRNNATAANNNNNNNNNNNGLVQYSSSSSSDDSDSSNDQTQANNNRNYGDRLDGPWIFGIAQRTAEGYEARFFHVQRLDAVTLLPIIWKNVYPGTTIWSDEWKAYSRLQPTYGYDHQTVNHSQNFIDPHTGCHTQLIETLWGAAQTKILRIMRGTNLLDSYLAEFWYRSVHKPMFSSILEDIRRYRTK</sequence>
<proteinExistence type="predicted"/>
<feature type="region of interest" description="Disordered" evidence="1">
    <location>
        <begin position="36"/>
        <end position="77"/>
    </location>
</feature>
<evidence type="ECO:0000313" key="4">
    <source>
        <dbReference type="EMBL" id="CAF3960200.1"/>
    </source>
</evidence>
<feature type="compositionally biased region" description="Polar residues" evidence="1">
    <location>
        <begin position="66"/>
        <end position="76"/>
    </location>
</feature>
<comment type="caution">
    <text evidence="3">The sequence shown here is derived from an EMBL/GenBank/DDBJ whole genome shotgun (WGS) entry which is preliminary data.</text>
</comment>
<dbReference type="PANTHER" id="PTHR47163">
    <property type="entry name" value="DDE_TNP_IS1595 DOMAIN-CONTAINING PROTEIN"/>
    <property type="match status" value="1"/>
</dbReference>
<evidence type="ECO:0000313" key="3">
    <source>
        <dbReference type="EMBL" id="CAF1195809.1"/>
    </source>
</evidence>
<dbReference type="PANTHER" id="PTHR47163:SF2">
    <property type="entry name" value="SI:DKEY-17M8.2"/>
    <property type="match status" value="1"/>
</dbReference>
<dbReference type="EMBL" id="CAJNOQ010008383">
    <property type="protein sequence ID" value="CAF1195809.1"/>
    <property type="molecule type" value="Genomic_DNA"/>
</dbReference>
<dbReference type="Pfam" id="PF12762">
    <property type="entry name" value="DDE_Tnp_IS1595"/>
    <property type="match status" value="1"/>
</dbReference>
<accession>A0A814W3N2</accession>
<protein>
    <recommendedName>
        <fullName evidence="2">ISXO2-like transposase domain-containing protein</fullName>
    </recommendedName>
</protein>
<dbReference type="InterPro" id="IPR053164">
    <property type="entry name" value="IS1016-like_transposase"/>
</dbReference>
<gene>
    <name evidence="3" type="ORF">GPM918_LOCUS23454</name>
    <name evidence="4" type="ORF">SRO942_LOCUS23453</name>
</gene>
<dbReference type="Proteomes" id="UP000681722">
    <property type="component" value="Unassembled WGS sequence"/>
</dbReference>